<protein>
    <recommendedName>
        <fullName evidence="2">Homoserine O-acetyltransferase</fullName>
        <shortName evidence="2">HAT</shortName>
        <ecNumber evidence="2">2.3.1.31</ecNumber>
    </recommendedName>
    <alternativeName>
        <fullName evidence="2">Homoserine transacetylase</fullName>
        <shortName evidence="2">HTA</shortName>
    </alternativeName>
</protein>
<proteinExistence type="inferred from homology"/>
<keyword evidence="2 5" id="KW-0012">Acyltransferase</keyword>
<dbReference type="NCBIfam" id="NF001209">
    <property type="entry name" value="PRK00175.1"/>
    <property type="match status" value="1"/>
</dbReference>
<name>A0ABV6XHF1_9ACTN</name>
<dbReference type="HAMAP" id="MF_00296">
    <property type="entry name" value="MetX_acyltransf"/>
    <property type="match status" value="1"/>
</dbReference>
<comment type="caution">
    <text evidence="2">Lacks conserved residue(s) required for the propagation of feature annotation.</text>
</comment>
<comment type="caution">
    <text evidence="5">The sequence shown here is derived from an EMBL/GenBank/DDBJ whole genome shotgun (WGS) entry which is preliminary data.</text>
</comment>
<sequence>MQSSGTGATGTGSSGTQPPASGAWQPGDPVGRRQWVELPKPLELEAGGTLPQVRIAYETWGRLAPDRSNAVLVLHALTGDSHAAGRAGPGHPTPGWWDGLIGPGRAVDTDRWFVVAPNVLGGCQGSTGPSSVRPDGGRWGSAFPYLTVRDQVEAEAAVADALGIDRWALVLGGSMGGMRALEWAVGRPDRVGALLLAACPAASGGEQIGWAHAQLAAVRADPGWCGGDYHDAGPGRGPHLGLGTARRIAHLTYRAPAELDTRFGSAAQPGEDPWHGGRYAVGSYLDHHAAKLAHRFDAGSYVVLTEAMNSHDVGRGRGGSDAALRRIATPTVVVGIDSDRLYPLPLQRQLAASIPGADRLRVVESPYGHDAFLIELDQLAPHVASLLNRS</sequence>
<comment type="similarity">
    <text evidence="2">Belongs to the AB hydrolase superfamily. MetX family.</text>
</comment>
<dbReference type="SUPFAM" id="SSF53474">
    <property type="entry name" value="alpha/beta-Hydrolases"/>
    <property type="match status" value="1"/>
</dbReference>
<dbReference type="EC" id="2.3.1.31" evidence="2"/>
<dbReference type="PIRSF" id="PIRSF000443">
    <property type="entry name" value="Homoser_Ac_trans"/>
    <property type="match status" value="1"/>
</dbReference>
<feature type="active site" evidence="2">
    <location>
        <position position="369"/>
    </location>
</feature>
<organism evidence="5 6">
    <name type="scientific">Streptacidiphilus jeojiensis</name>
    <dbReference type="NCBI Taxonomy" id="3229225"/>
    <lineage>
        <taxon>Bacteria</taxon>
        <taxon>Bacillati</taxon>
        <taxon>Actinomycetota</taxon>
        <taxon>Actinomycetes</taxon>
        <taxon>Kitasatosporales</taxon>
        <taxon>Streptomycetaceae</taxon>
        <taxon>Streptacidiphilus</taxon>
    </lineage>
</organism>
<accession>A0ABV6XHF1</accession>
<feature type="binding site" evidence="2">
    <location>
        <position position="370"/>
    </location>
    <ligand>
        <name>substrate</name>
    </ligand>
</feature>
<gene>
    <name evidence="2" type="primary">metXA</name>
    <name evidence="5" type="ORF">ABUW04_04865</name>
</gene>
<reference evidence="5 6" key="1">
    <citation type="submission" date="2024-06" db="EMBL/GenBank/DDBJ databases">
        <authorList>
            <person name="Lee S.D."/>
        </authorList>
    </citation>
    <scope>NUCLEOTIDE SEQUENCE [LARGE SCALE GENOMIC DNA]</scope>
    <source>
        <strain evidence="5 6">N1-10</strain>
    </source>
</reference>
<dbReference type="NCBIfam" id="TIGR01392">
    <property type="entry name" value="homoserO_Ac_trn"/>
    <property type="match status" value="1"/>
</dbReference>
<feature type="active site" description="Nucleophile" evidence="2">
    <location>
        <position position="174"/>
    </location>
</feature>
<dbReference type="PANTHER" id="PTHR32268">
    <property type="entry name" value="HOMOSERINE O-ACETYLTRANSFERASE"/>
    <property type="match status" value="1"/>
</dbReference>
<dbReference type="PANTHER" id="PTHR32268:SF11">
    <property type="entry name" value="HOMOSERINE O-ACETYLTRANSFERASE"/>
    <property type="match status" value="1"/>
</dbReference>
<keyword evidence="1 2" id="KW-0808">Transferase</keyword>
<comment type="subcellular location">
    <subcellularLocation>
        <location evidence="2">Cytoplasm</location>
    </subcellularLocation>
</comment>
<keyword evidence="2" id="KW-0486">Methionine biosynthesis</keyword>
<dbReference type="Gene3D" id="3.40.50.1820">
    <property type="entry name" value="alpha/beta hydrolase"/>
    <property type="match status" value="1"/>
</dbReference>
<dbReference type="InterPro" id="IPR008220">
    <property type="entry name" value="HAT_MetX-like"/>
</dbReference>
<keyword evidence="2" id="KW-0028">Amino-acid biosynthesis</keyword>
<dbReference type="Proteomes" id="UP001592581">
    <property type="component" value="Unassembled WGS sequence"/>
</dbReference>
<keyword evidence="6" id="KW-1185">Reference proteome</keyword>
<comment type="pathway">
    <text evidence="2">Amino-acid biosynthesis; L-methionine biosynthesis via de novo pathway; O-acetyl-L-homoserine from L-homoserine: step 1/1.</text>
</comment>
<dbReference type="RefSeq" id="WP_380563458.1">
    <property type="nucleotide sequence ID" value="NZ_JBEUKS010000001.1"/>
</dbReference>
<feature type="domain" description="AB hydrolase-1" evidence="4">
    <location>
        <begin position="69"/>
        <end position="374"/>
    </location>
</feature>
<dbReference type="InterPro" id="IPR000073">
    <property type="entry name" value="AB_hydrolase_1"/>
</dbReference>
<dbReference type="InterPro" id="IPR029058">
    <property type="entry name" value="AB_hydrolase_fold"/>
</dbReference>
<evidence type="ECO:0000256" key="1">
    <source>
        <dbReference type="ARBA" id="ARBA00022679"/>
    </source>
</evidence>
<evidence type="ECO:0000259" key="4">
    <source>
        <dbReference type="Pfam" id="PF00561"/>
    </source>
</evidence>
<feature type="region of interest" description="Disordered" evidence="3">
    <location>
        <begin position="1"/>
        <end position="32"/>
    </location>
</feature>
<dbReference type="EMBL" id="JBEUKS010000001">
    <property type="protein sequence ID" value="MFC1437582.1"/>
    <property type="molecule type" value="Genomic_DNA"/>
</dbReference>
<feature type="active site" evidence="2">
    <location>
        <position position="339"/>
    </location>
</feature>
<comment type="subunit">
    <text evidence="2">Homodimer.</text>
</comment>
<feature type="binding site" evidence="2">
    <location>
        <position position="246"/>
    </location>
    <ligand>
        <name>substrate</name>
    </ligand>
</feature>
<evidence type="ECO:0000256" key="3">
    <source>
        <dbReference type="SAM" id="MobiDB-lite"/>
    </source>
</evidence>
<comment type="function">
    <text evidence="2">Transfers an acetyl group from acetyl-CoA to L-homoserine, forming acetyl-L-homoserine.</text>
</comment>
<evidence type="ECO:0000313" key="6">
    <source>
        <dbReference type="Proteomes" id="UP001592581"/>
    </source>
</evidence>
<dbReference type="GO" id="GO:0004414">
    <property type="term" value="F:homoserine O-acetyltransferase activity"/>
    <property type="evidence" value="ECO:0007669"/>
    <property type="project" value="UniProtKB-EC"/>
</dbReference>
<evidence type="ECO:0000313" key="5">
    <source>
        <dbReference type="EMBL" id="MFC1437582.1"/>
    </source>
</evidence>
<dbReference type="Pfam" id="PF00561">
    <property type="entry name" value="Abhydrolase_1"/>
    <property type="match status" value="1"/>
</dbReference>
<comment type="catalytic activity">
    <reaction evidence="2">
        <text>L-homoserine + acetyl-CoA = O-acetyl-L-homoserine + CoA</text>
        <dbReference type="Rhea" id="RHEA:13701"/>
        <dbReference type="ChEBI" id="CHEBI:57287"/>
        <dbReference type="ChEBI" id="CHEBI:57288"/>
        <dbReference type="ChEBI" id="CHEBI:57476"/>
        <dbReference type="ChEBI" id="CHEBI:57716"/>
        <dbReference type="EC" id="2.3.1.31"/>
    </reaction>
</comment>
<keyword evidence="2" id="KW-0963">Cytoplasm</keyword>
<evidence type="ECO:0000256" key="2">
    <source>
        <dbReference type="HAMAP-Rule" id="MF_00296"/>
    </source>
</evidence>